<dbReference type="Pfam" id="PF00072">
    <property type="entry name" value="Response_reg"/>
    <property type="match status" value="2"/>
</dbReference>
<evidence type="ECO:0000256" key="8">
    <source>
        <dbReference type="ARBA" id="ARBA00023012"/>
    </source>
</evidence>
<dbReference type="InterPro" id="IPR005467">
    <property type="entry name" value="His_kinase_dom"/>
</dbReference>
<dbReference type="FunFam" id="3.30.565.10:FF:000010">
    <property type="entry name" value="Sensor histidine kinase RcsC"/>
    <property type="match status" value="1"/>
</dbReference>
<feature type="domain" description="Response regulatory" evidence="15">
    <location>
        <begin position="806"/>
        <end position="922"/>
    </location>
</feature>
<keyword evidence="13" id="KW-0812">Transmembrane</keyword>
<dbReference type="Gene3D" id="3.40.50.2300">
    <property type="match status" value="2"/>
</dbReference>
<dbReference type="SMART" id="SM00387">
    <property type="entry name" value="HATPase_c"/>
    <property type="match status" value="1"/>
</dbReference>
<dbReference type="InterPro" id="IPR001789">
    <property type="entry name" value="Sig_transdc_resp-reg_receiver"/>
</dbReference>
<evidence type="ECO:0000313" key="16">
    <source>
        <dbReference type="EMBL" id="TWI97173.1"/>
    </source>
</evidence>
<dbReference type="SUPFAM" id="SSF55874">
    <property type="entry name" value="ATPase domain of HSP90 chaperone/DNA topoisomerase II/histidine kinase"/>
    <property type="match status" value="1"/>
</dbReference>
<feature type="modified residue" description="4-aspartylphosphate" evidence="11">
    <location>
        <position position="855"/>
    </location>
</feature>
<feature type="transmembrane region" description="Helical" evidence="13">
    <location>
        <begin position="275"/>
        <end position="295"/>
    </location>
</feature>
<sequence length="926" mass="104666">MRILKSNLEISYKLRLVLSFFSLVAVIFIWLITYLIIDQKQKDLRGFSDDLTHIQIQYLKSSTYLQKFMLTGYHDPLFYKTGNQEDVDSFIRLQRKIINNITDLKNSQADGQINVNNNINSLLQISNATLASGKVLKQLYLKKGFVDYGTEGLMRQRAHWIEDSGKVARVDILQLRRHEKDFIMRGKMMYAQQFFGTIDSLISGKNMTNPTKQELIEYKNKFTDLVNYTEELGLFHDHGIVPLTQHEINQFNRVYMVTLALVNAEMTHLQGRFEAILVGVSTILLIGLIMLSFILSKYLTRDIKGINKKMEAFINSDFTDIQLMPVEKSIVPNSIEIKRLYNYFNLLKTTIRDYIQDLNQRTAELQQVNGELQAVNEELQAQSEELQGQSEELLLLNNELEIQKEQEHLAKEEAERANQAKSTFLATMSHEIRTPMNGVLGMASLLGDTSLNQEQTEYVQTITNSGETLLNVINDILDFSKIESGKLELDLHEFNLRRCIEEVMDMFAGRAAQLGLDLVYHIDSNVPLQLFADSMRLKQVIINLVSNAIKFTHKGEVFLGVSLAENNGEIAKLAFELRDTGIGIAANKIPKLFNSFSQVDSSTTRKYGGTGLGLVICERLVHLMAGDIGVKSELNVGTSFYFTTKAELGKQEEVIDPNAAAQLEGKKILVVDDNETNRRVLQMQLENWRLIPFLVSSAADAIAAMEKNAFDMVLSDMQMPGMDGVELTRIIKDKHANLPVVLLSSIGDETRSKYPGLFTAILTKPVKQQRLYDVIRTGLCRVKELPAQKQNQALLEKNFAEKHPMDVLVAEDNMINQKLILRILNKLGYEADLAQNGIEAVAMMNDKLYDLILMDVQMPQMSGLEATKIIRSSNIAKQPLIVAITANAMREDKEACLDAGMNDYLSKPINIDALLLVLAKVKELVV</sequence>
<dbReference type="CDD" id="cd16922">
    <property type="entry name" value="HATPase_EvgS-ArcB-TorS-like"/>
    <property type="match status" value="1"/>
</dbReference>
<keyword evidence="13" id="KW-1133">Transmembrane helix</keyword>
<reference evidence="16 17" key="1">
    <citation type="submission" date="2019-07" db="EMBL/GenBank/DDBJ databases">
        <title>Genomic Encyclopedia of Archaeal and Bacterial Type Strains, Phase II (KMG-II): from individual species to whole genera.</title>
        <authorList>
            <person name="Goeker M."/>
        </authorList>
    </citation>
    <scope>NUCLEOTIDE SEQUENCE [LARGE SCALE GENOMIC DNA]</scope>
    <source>
        <strain evidence="16 17">ATCC BAA-1854</strain>
    </source>
</reference>
<evidence type="ECO:0000256" key="13">
    <source>
        <dbReference type="SAM" id="Phobius"/>
    </source>
</evidence>
<feature type="domain" description="Response regulatory" evidence="15">
    <location>
        <begin position="667"/>
        <end position="779"/>
    </location>
</feature>
<dbReference type="PANTHER" id="PTHR45339:SF1">
    <property type="entry name" value="HYBRID SIGNAL TRANSDUCTION HISTIDINE KINASE J"/>
    <property type="match status" value="1"/>
</dbReference>
<keyword evidence="17" id="KW-1185">Reference proteome</keyword>
<keyword evidence="6 16" id="KW-0418">Kinase</keyword>
<dbReference type="InterPro" id="IPR036890">
    <property type="entry name" value="HATPase_C_sf"/>
</dbReference>
<evidence type="ECO:0000256" key="3">
    <source>
        <dbReference type="ARBA" id="ARBA00022553"/>
    </source>
</evidence>
<gene>
    <name evidence="16" type="ORF">JN11_03633</name>
</gene>
<keyword evidence="3 11" id="KW-0597">Phosphoprotein</keyword>
<evidence type="ECO:0000256" key="1">
    <source>
        <dbReference type="ARBA" id="ARBA00000085"/>
    </source>
</evidence>
<dbReference type="Pfam" id="PF02518">
    <property type="entry name" value="HATPase_c"/>
    <property type="match status" value="1"/>
</dbReference>
<dbReference type="GO" id="GO:0000155">
    <property type="term" value="F:phosphorelay sensor kinase activity"/>
    <property type="evidence" value="ECO:0007669"/>
    <property type="project" value="InterPro"/>
</dbReference>
<accession>A0A562TUP0</accession>
<keyword evidence="12" id="KW-0175">Coiled coil</keyword>
<dbReference type="InterPro" id="IPR003661">
    <property type="entry name" value="HisK_dim/P_dom"/>
</dbReference>
<dbReference type="GO" id="GO:0005524">
    <property type="term" value="F:ATP binding"/>
    <property type="evidence" value="ECO:0007669"/>
    <property type="project" value="UniProtKB-KW"/>
</dbReference>
<dbReference type="FunFam" id="1.10.287.130:FF:000002">
    <property type="entry name" value="Two-component osmosensing histidine kinase"/>
    <property type="match status" value="1"/>
</dbReference>
<evidence type="ECO:0000256" key="5">
    <source>
        <dbReference type="ARBA" id="ARBA00022741"/>
    </source>
</evidence>
<evidence type="ECO:0000256" key="7">
    <source>
        <dbReference type="ARBA" id="ARBA00022840"/>
    </source>
</evidence>
<dbReference type="EC" id="2.7.13.3" evidence="2"/>
<dbReference type="Gene3D" id="3.30.565.10">
    <property type="entry name" value="Histidine kinase-like ATPase, C-terminal domain"/>
    <property type="match status" value="1"/>
</dbReference>
<comment type="caution">
    <text evidence="16">The sequence shown here is derived from an EMBL/GenBank/DDBJ whole genome shotgun (WGS) entry which is preliminary data.</text>
</comment>
<evidence type="ECO:0000259" key="14">
    <source>
        <dbReference type="PROSITE" id="PS50109"/>
    </source>
</evidence>
<dbReference type="SUPFAM" id="SSF52172">
    <property type="entry name" value="CheY-like"/>
    <property type="match status" value="2"/>
</dbReference>
<dbReference type="PROSITE" id="PS50109">
    <property type="entry name" value="HIS_KIN"/>
    <property type="match status" value="1"/>
</dbReference>
<evidence type="ECO:0000256" key="9">
    <source>
        <dbReference type="ARBA" id="ARBA00064003"/>
    </source>
</evidence>
<keyword evidence="13" id="KW-0472">Membrane</keyword>
<dbReference type="EMBL" id="VLLI01000011">
    <property type="protein sequence ID" value="TWI97173.1"/>
    <property type="molecule type" value="Genomic_DNA"/>
</dbReference>
<feature type="domain" description="Histidine kinase" evidence="14">
    <location>
        <begin position="427"/>
        <end position="648"/>
    </location>
</feature>
<dbReference type="RefSeq" id="WP_144914746.1">
    <property type="nucleotide sequence ID" value="NZ_VLLI01000011.1"/>
</dbReference>
<dbReference type="PROSITE" id="PS50110">
    <property type="entry name" value="RESPONSE_REGULATORY"/>
    <property type="match status" value="2"/>
</dbReference>
<dbReference type="AlphaFoldDB" id="A0A562TUP0"/>
<proteinExistence type="predicted"/>
<evidence type="ECO:0000313" key="17">
    <source>
        <dbReference type="Proteomes" id="UP000317010"/>
    </source>
</evidence>
<feature type="coiled-coil region" evidence="12">
    <location>
        <begin position="355"/>
        <end position="422"/>
    </location>
</feature>
<dbReference type="PRINTS" id="PR00344">
    <property type="entry name" value="BCTRLSENSOR"/>
</dbReference>
<comment type="subunit">
    <text evidence="9">At low DSF concentrations, interacts with RpfF.</text>
</comment>
<protein>
    <recommendedName>
        <fullName evidence="10">Sensory/regulatory protein RpfC</fullName>
        <ecNumber evidence="2">2.7.13.3</ecNumber>
    </recommendedName>
</protein>
<dbReference type="Pfam" id="PF00512">
    <property type="entry name" value="HisKA"/>
    <property type="match status" value="1"/>
</dbReference>
<evidence type="ECO:0000256" key="4">
    <source>
        <dbReference type="ARBA" id="ARBA00022679"/>
    </source>
</evidence>
<dbReference type="CDD" id="cd00082">
    <property type="entry name" value="HisKA"/>
    <property type="match status" value="1"/>
</dbReference>
<dbReference type="InterPro" id="IPR036097">
    <property type="entry name" value="HisK_dim/P_sf"/>
</dbReference>
<keyword evidence="5" id="KW-0547">Nucleotide-binding</keyword>
<keyword evidence="7" id="KW-0067">ATP-binding</keyword>
<dbReference type="Gene3D" id="1.10.287.130">
    <property type="match status" value="1"/>
</dbReference>
<evidence type="ECO:0000256" key="6">
    <source>
        <dbReference type="ARBA" id="ARBA00022777"/>
    </source>
</evidence>
<dbReference type="InterPro" id="IPR004358">
    <property type="entry name" value="Sig_transdc_His_kin-like_C"/>
</dbReference>
<keyword evidence="4" id="KW-0808">Transferase</keyword>
<dbReference type="OrthoDB" id="9809670at2"/>
<dbReference type="SUPFAM" id="SSF47384">
    <property type="entry name" value="Homodimeric domain of signal transducing histidine kinase"/>
    <property type="match status" value="1"/>
</dbReference>
<organism evidence="16 17">
    <name type="scientific">Mucilaginibacter frigoritolerans</name>
    <dbReference type="NCBI Taxonomy" id="652788"/>
    <lineage>
        <taxon>Bacteria</taxon>
        <taxon>Pseudomonadati</taxon>
        <taxon>Bacteroidota</taxon>
        <taxon>Sphingobacteriia</taxon>
        <taxon>Sphingobacteriales</taxon>
        <taxon>Sphingobacteriaceae</taxon>
        <taxon>Mucilaginibacter</taxon>
    </lineage>
</organism>
<dbReference type="InterPro" id="IPR011006">
    <property type="entry name" value="CheY-like_superfamily"/>
</dbReference>
<evidence type="ECO:0000256" key="10">
    <source>
        <dbReference type="ARBA" id="ARBA00068150"/>
    </source>
</evidence>
<dbReference type="Gene3D" id="6.10.340.10">
    <property type="match status" value="1"/>
</dbReference>
<evidence type="ECO:0000259" key="15">
    <source>
        <dbReference type="PROSITE" id="PS50110"/>
    </source>
</evidence>
<keyword evidence="8" id="KW-0902">Two-component regulatory system</keyword>
<dbReference type="InterPro" id="IPR003594">
    <property type="entry name" value="HATPase_dom"/>
</dbReference>
<evidence type="ECO:0000256" key="2">
    <source>
        <dbReference type="ARBA" id="ARBA00012438"/>
    </source>
</evidence>
<name>A0A562TUP0_9SPHI</name>
<feature type="transmembrane region" description="Helical" evidence="13">
    <location>
        <begin position="16"/>
        <end position="37"/>
    </location>
</feature>
<dbReference type="SMART" id="SM00448">
    <property type="entry name" value="REC"/>
    <property type="match status" value="2"/>
</dbReference>
<comment type="catalytic activity">
    <reaction evidence="1">
        <text>ATP + protein L-histidine = ADP + protein N-phospho-L-histidine.</text>
        <dbReference type="EC" id="2.7.13.3"/>
    </reaction>
</comment>
<dbReference type="SMART" id="SM00388">
    <property type="entry name" value="HisKA"/>
    <property type="match status" value="1"/>
</dbReference>
<dbReference type="PANTHER" id="PTHR45339">
    <property type="entry name" value="HYBRID SIGNAL TRANSDUCTION HISTIDINE KINASE J"/>
    <property type="match status" value="1"/>
</dbReference>
<evidence type="ECO:0000256" key="12">
    <source>
        <dbReference type="SAM" id="Coils"/>
    </source>
</evidence>
<dbReference type="Proteomes" id="UP000317010">
    <property type="component" value="Unassembled WGS sequence"/>
</dbReference>
<evidence type="ECO:0000256" key="11">
    <source>
        <dbReference type="PROSITE-ProRule" id="PRU00169"/>
    </source>
</evidence>
<dbReference type="CDD" id="cd17546">
    <property type="entry name" value="REC_hyHK_CKI1_RcsC-like"/>
    <property type="match status" value="2"/>
</dbReference>
<feature type="modified residue" description="4-aspartylphosphate" evidence="11">
    <location>
        <position position="716"/>
    </location>
</feature>